<gene>
    <name evidence="2" type="ORF">N656DRAFT_43487</name>
</gene>
<comment type="caution">
    <text evidence="2">The sequence shown here is derived from an EMBL/GenBank/DDBJ whole genome shotgun (WGS) entry which is preliminary data.</text>
</comment>
<dbReference type="GeneID" id="89933768"/>
<feature type="compositionally biased region" description="Polar residues" evidence="1">
    <location>
        <begin position="1"/>
        <end position="14"/>
    </location>
</feature>
<reference evidence="2" key="2">
    <citation type="submission" date="2023-05" db="EMBL/GenBank/DDBJ databases">
        <authorList>
            <consortium name="Lawrence Berkeley National Laboratory"/>
            <person name="Steindorff A."/>
            <person name="Hensen N."/>
            <person name="Bonometti L."/>
            <person name="Westerberg I."/>
            <person name="Brannstrom I.O."/>
            <person name="Guillou S."/>
            <person name="Cros-Aarteil S."/>
            <person name="Calhoun S."/>
            <person name="Haridas S."/>
            <person name="Kuo A."/>
            <person name="Mondo S."/>
            <person name="Pangilinan J."/>
            <person name="Riley R."/>
            <person name="Labutti K."/>
            <person name="Andreopoulos B."/>
            <person name="Lipzen A."/>
            <person name="Chen C."/>
            <person name="Yanf M."/>
            <person name="Daum C."/>
            <person name="Ng V."/>
            <person name="Clum A."/>
            <person name="Ohm R."/>
            <person name="Martin F."/>
            <person name="Silar P."/>
            <person name="Natvig D."/>
            <person name="Lalanne C."/>
            <person name="Gautier V."/>
            <person name="Ament-Velasquez S.L."/>
            <person name="Kruys A."/>
            <person name="Hutchinson M.I."/>
            <person name="Powell A.J."/>
            <person name="Barry K."/>
            <person name="Miller A.N."/>
            <person name="Grigoriev I.V."/>
            <person name="Debuchy R."/>
            <person name="Gladieux P."/>
            <person name="Thoren M.H."/>
            <person name="Johannesson H."/>
        </authorList>
    </citation>
    <scope>NUCLEOTIDE SEQUENCE</scope>
    <source>
        <strain evidence="2">CBS 508.74</strain>
    </source>
</reference>
<reference evidence="2" key="1">
    <citation type="journal article" date="2023" name="Mol. Phylogenet. Evol.">
        <title>Genome-scale phylogeny and comparative genomics of the fungal order Sordariales.</title>
        <authorList>
            <person name="Hensen N."/>
            <person name="Bonometti L."/>
            <person name="Westerberg I."/>
            <person name="Brannstrom I.O."/>
            <person name="Guillou S."/>
            <person name="Cros-Aarteil S."/>
            <person name="Calhoun S."/>
            <person name="Haridas S."/>
            <person name="Kuo A."/>
            <person name="Mondo S."/>
            <person name="Pangilinan J."/>
            <person name="Riley R."/>
            <person name="LaButti K."/>
            <person name="Andreopoulos B."/>
            <person name="Lipzen A."/>
            <person name="Chen C."/>
            <person name="Yan M."/>
            <person name="Daum C."/>
            <person name="Ng V."/>
            <person name="Clum A."/>
            <person name="Steindorff A."/>
            <person name="Ohm R.A."/>
            <person name="Martin F."/>
            <person name="Silar P."/>
            <person name="Natvig D.O."/>
            <person name="Lalanne C."/>
            <person name="Gautier V."/>
            <person name="Ament-Velasquez S.L."/>
            <person name="Kruys A."/>
            <person name="Hutchinson M.I."/>
            <person name="Powell A.J."/>
            <person name="Barry K."/>
            <person name="Miller A.N."/>
            <person name="Grigoriev I.V."/>
            <person name="Debuchy R."/>
            <person name="Gladieux P."/>
            <person name="Hiltunen Thoren M."/>
            <person name="Johannesson H."/>
        </authorList>
    </citation>
    <scope>NUCLEOTIDE SEQUENCE</scope>
    <source>
        <strain evidence="2">CBS 508.74</strain>
    </source>
</reference>
<evidence type="ECO:0000313" key="3">
    <source>
        <dbReference type="Proteomes" id="UP001302812"/>
    </source>
</evidence>
<dbReference type="EMBL" id="MU853332">
    <property type="protein sequence ID" value="KAK4117499.1"/>
    <property type="molecule type" value="Genomic_DNA"/>
</dbReference>
<feature type="region of interest" description="Disordered" evidence="1">
    <location>
        <begin position="1"/>
        <end position="59"/>
    </location>
</feature>
<evidence type="ECO:0000313" key="2">
    <source>
        <dbReference type="EMBL" id="KAK4117499.1"/>
    </source>
</evidence>
<accession>A0AAN6TN46</accession>
<organism evidence="2 3">
    <name type="scientific">Canariomyces notabilis</name>
    <dbReference type="NCBI Taxonomy" id="2074819"/>
    <lineage>
        <taxon>Eukaryota</taxon>
        <taxon>Fungi</taxon>
        <taxon>Dikarya</taxon>
        <taxon>Ascomycota</taxon>
        <taxon>Pezizomycotina</taxon>
        <taxon>Sordariomycetes</taxon>
        <taxon>Sordariomycetidae</taxon>
        <taxon>Sordariales</taxon>
        <taxon>Chaetomiaceae</taxon>
        <taxon>Canariomyces</taxon>
    </lineage>
</organism>
<evidence type="ECO:0000256" key="1">
    <source>
        <dbReference type="SAM" id="MobiDB-lite"/>
    </source>
</evidence>
<proteinExistence type="predicted"/>
<sequence>MQLSLYTTSLQSGSKNERTYSNRSKMTRQKKKRTAAERRLNSSAMQGEDTEAIPPVRQPMQEHIHPAPLQPRGTCECLQNETNILLSPRSLHLVHPEIRLGCSGFCMSYRHASPFHIAVPDSLGCSCCRLSPTPDIDNMESNQTAHLL</sequence>
<name>A0AAN6TN46_9PEZI</name>
<keyword evidence="3" id="KW-1185">Reference proteome</keyword>
<protein>
    <submittedName>
        <fullName evidence="2">Uncharacterized protein</fullName>
    </submittedName>
</protein>
<dbReference type="AlphaFoldDB" id="A0AAN6TN46"/>
<dbReference type="RefSeq" id="XP_064675069.1">
    <property type="nucleotide sequence ID" value="XM_064809644.1"/>
</dbReference>
<dbReference type="Proteomes" id="UP001302812">
    <property type="component" value="Unassembled WGS sequence"/>
</dbReference>